<organism evidence="2 3">
    <name type="scientific">Renibacterium salmoninarum (strain ATCC 33209 / DSM 20767 / JCM 11484 / NBRC 15589 / NCIMB 2235)</name>
    <dbReference type="NCBI Taxonomy" id="288705"/>
    <lineage>
        <taxon>Bacteria</taxon>
        <taxon>Bacillati</taxon>
        <taxon>Actinomycetota</taxon>
        <taxon>Actinomycetes</taxon>
        <taxon>Micrococcales</taxon>
        <taxon>Micrococcaceae</taxon>
        <taxon>Renibacterium</taxon>
    </lineage>
</organism>
<evidence type="ECO:0000256" key="1">
    <source>
        <dbReference type="SAM" id="MobiDB-lite"/>
    </source>
</evidence>
<dbReference type="HOGENOM" id="CLU_1081304_0_0_11"/>
<keyword evidence="2" id="KW-0378">Hydrolase</keyword>
<dbReference type="InterPro" id="IPR029058">
    <property type="entry name" value="AB_hydrolase_fold"/>
</dbReference>
<reference evidence="3" key="1">
    <citation type="journal article" date="2008" name="J. Bacteriol.">
        <title>Genome sequence of the fish pathogen Renibacterium salmoninarum suggests reductive evolution away from an environmental Arthrobacter ancestor.</title>
        <authorList>
            <person name="Wiens G.D."/>
            <person name="Rockey D.D."/>
            <person name="Wu Z."/>
            <person name="Chang J."/>
            <person name="Levy R."/>
            <person name="Crane S."/>
            <person name="Chen D.S."/>
            <person name="Capri G.R."/>
            <person name="Burnett J.R."/>
            <person name="Sudheesh P.S."/>
            <person name="Schipma M.J."/>
            <person name="Burd H."/>
            <person name="Bhattacharyya A."/>
            <person name="Rhodes L.D."/>
            <person name="Kaul R."/>
            <person name="Strom M.S."/>
        </authorList>
    </citation>
    <scope>NUCLEOTIDE SEQUENCE [LARGE SCALE GENOMIC DNA]</scope>
    <source>
        <strain evidence="3">ATCC 33209 / DSM 20767 / JCM 11484 / NBRC 15589 / NCIMB 2235</strain>
    </source>
</reference>
<dbReference type="EMBL" id="CP000910">
    <property type="protein sequence ID" value="ABY24569.1"/>
    <property type="molecule type" value="Genomic_DNA"/>
</dbReference>
<dbReference type="AlphaFoldDB" id="A9WTP8"/>
<dbReference type="STRING" id="288705.RSal33209_2845"/>
<dbReference type="eggNOG" id="COG2939">
    <property type="taxonomic scope" value="Bacteria"/>
</dbReference>
<name>A9WTP8_RENSM</name>
<proteinExistence type="predicted"/>
<evidence type="ECO:0000313" key="3">
    <source>
        <dbReference type="Proteomes" id="UP000002007"/>
    </source>
</evidence>
<dbReference type="Proteomes" id="UP000002007">
    <property type="component" value="Chromosome"/>
</dbReference>
<dbReference type="EC" id="3.4.16.6" evidence="2"/>
<keyword evidence="2" id="KW-0121">Carboxypeptidase</keyword>
<feature type="compositionally biased region" description="Basic and acidic residues" evidence="1">
    <location>
        <begin position="9"/>
        <end position="39"/>
    </location>
</feature>
<dbReference type="Gene3D" id="3.40.50.1820">
    <property type="entry name" value="alpha/beta hydrolase"/>
    <property type="match status" value="1"/>
</dbReference>
<dbReference type="KEGG" id="rsa:RSal33209_2845"/>
<feature type="region of interest" description="Disordered" evidence="1">
    <location>
        <begin position="1"/>
        <end position="39"/>
    </location>
</feature>
<gene>
    <name evidence="2" type="ordered locus">RSal33209_2845</name>
</gene>
<dbReference type="Pfam" id="PF00450">
    <property type="entry name" value="Peptidase_S10"/>
    <property type="match status" value="1"/>
</dbReference>
<keyword evidence="3" id="KW-1185">Reference proteome</keyword>
<dbReference type="GO" id="GO:0006508">
    <property type="term" value="P:proteolysis"/>
    <property type="evidence" value="ECO:0007669"/>
    <property type="project" value="InterPro"/>
</dbReference>
<sequence length="257" mass="28030">MPHPYAEIASRRGAETHRLGTMADEKTSPDTESKEPEVSDDFVTRAHERNGLHYTSTAGRLVLRKEESKDGKNKGLKAKAEIFVTSYTVEGENRPVVFALNGGPGSSSVWLHMGLLGPRLVDSGDVGALTPAPYGLLDNEQTILKHADLVMIYPVSTGFSRVVKGGKDGEFHAFVEDRDLVAEVIRLWTMRNNRWLSPKYLVGESYGTLRAVAVAARLFDAYGLAVNGLGLISTVLNMSTLDFEPGSDTPYALHVPT</sequence>
<dbReference type="GO" id="GO:0004185">
    <property type="term" value="F:serine-type carboxypeptidase activity"/>
    <property type="evidence" value="ECO:0007669"/>
    <property type="project" value="UniProtKB-EC"/>
</dbReference>
<accession>A9WTP8</accession>
<dbReference type="SUPFAM" id="SSF53474">
    <property type="entry name" value="alpha/beta-Hydrolases"/>
    <property type="match status" value="1"/>
</dbReference>
<keyword evidence="2" id="KW-0645">Protease</keyword>
<evidence type="ECO:0000313" key="2">
    <source>
        <dbReference type="EMBL" id="ABY24569.1"/>
    </source>
</evidence>
<dbReference type="InterPro" id="IPR001563">
    <property type="entry name" value="Peptidase_S10"/>
</dbReference>
<protein>
    <submittedName>
        <fullName evidence="2">Carboxypeptidase S1</fullName>
        <ecNumber evidence="2">3.4.16.6</ecNumber>
    </submittedName>
</protein>